<gene>
    <name evidence="1" type="ORF">S03H2_30883</name>
</gene>
<evidence type="ECO:0000313" key="1">
    <source>
        <dbReference type="EMBL" id="GAH59494.1"/>
    </source>
</evidence>
<feature type="non-terminal residue" evidence="1">
    <location>
        <position position="1"/>
    </location>
</feature>
<sequence length="291" mass="34411">GNLSSKYNFTLPNDDRLLELLRNPFYLNEYLQNYNKIEGKIIDYTTFKKILWNKKILNSSHTKDNLHLNREKCFLKIAKNRADSGHFFVSVDDFDNKALQKLEDDEIIKYDSDNDGYFITHEICEEWALEKIIERNFNKSGDYKNFFDSLGSSLPIRRAFRNWLSEQLLINQDEVKFLIEESIINDEIESFWKDEILVSVLLSDYSRVFFQIFENKLLENNQELLMRISFIIRIACKEIDEGFLNLLGLQKTDGIALKTLFTKPKGNGWNCVIDFIHKHKQEFGLHNINII</sequence>
<name>X1I0A4_9ZZZZ</name>
<accession>X1I0A4</accession>
<organism evidence="1">
    <name type="scientific">marine sediment metagenome</name>
    <dbReference type="NCBI Taxonomy" id="412755"/>
    <lineage>
        <taxon>unclassified sequences</taxon>
        <taxon>metagenomes</taxon>
        <taxon>ecological metagenomes</taxon>
    </lineage>
</organism>
<dbReference type="EMBL" id="BARU01018701">
    <property type="protein sequence ID" value="GAH59494.1"/>
    <property type="molecule type" value="Genomic_DNA"/>
</dbReference>
<comment type="caution">
    <text evidence="1">The sequence shown here is derived from an EMBL/GenBank/DDBJ whole genome shotgun (WGS) entry which is preliminary data.</text>
</comment>
<feature type="non-terminal residue" evidence="1">
    <location>
        <position position="291"/>
    </location>
</feature>
<dbReference type="AlphaFoldDB" id="X1I0A4"/>
<reference evidence="1" key="1">
    <citation type="journal article" date="2014" name="Front. Microbiol.">
        <title>High frequency of phylogenetically diverse reductive dehalogenase-homologous genes in deep subseafloor sedimentary metagenomes.</title>
        <authorList>
            <person name="Kawai M."/>
            <person name="Futagami T."/>
            <person name="Toyoda A."/>
            <person name="Takaki Y."/>
            <person name="Nishi S."/>
            <person name="Hori S."/>
            <person name="Arai W."/>
            <person name="Tsubouchi T."/>
            <person name="Morono Y."/>
            <person name="Uchiyama I."/>
            <person name="Ito T."/>
            <person name="Fujiyama A."/>
            <person name="Inagaki F."/>
            <person name="Takami H."/>
        </authorList>
    </citation>
    <scope>NUCLEOTIDE SEQUENCE</scope>
    <source>
        <strain evidence="1">Expedition CK06-06</strain>
    </source>
</reference>
<protein>
    <submittedName>
        <fullName evidence="1">Uncharacterized protein</fullName>
    </submittedName>
</protein>
<proteinExistence type="predicted"/>